<dbReference type="Pfam" id="PF12158">
    <property type="entry name" value="DUF3592"/>
    <property type="match status" value="1"/>
</dbReference>
<accession>A0A926XW49</accession>
<keyword evidence="4" id="KW-1185">Reference proteome</keyword>
<organism evidence="3 4">
    <name type="scientific">Spirosoma profusum</name>
    <dbReference type="NCBI Taxonomy" id="2771354"/>
    <lineage>
        <taxon>Bacteria</taxon>
        <taxon>Pseudomonadati</taxon>
        <taxon>Bacteroidota</taxon>
        <taxon>Cytophagia</taxon>
        <taxon>Cytophagales</taxon>
        <taxon>Cytophagaceae</taxon>
        <taxon>Spirosoma</taxon>
    </lineage>
</organism>
<dbReference type="RefSeq" id="WP_190887534.1">
    <property type="nucleotide sequence ID" value="NZ_JACWZY010000010.1"/>
</dbReference>
<proteinExistence type="predicted"/>
<evidence type="ECO:0000313" key="3">
    <source>
        <dbReference type="EMBL" id="MBD2701677.1"/>
    </source>
</evidence>
<name>A0A926XW49_9BACT</name>
<evidence type="ECO:0000259" key="2">
    <source>
        <dbReference type="Pfam" id="PF12158"/>
    </source>
</evidence>
<dbReference type="EMBL" id="JACWZY010000010">
    <property type="protein sequence ID" value="MBD2701677.1"/>
    <property type="molecule type" value="Genomic_DNA"/>
</dbReference>
<feature type="transmembrane region" description="Helical" evidence="1">
    <location>
        <begin position="6"/>
        <end position="26"/>
    </location>
</feature>
<dbReference type="AlphaFoldDB" id="A0A926XW49"/>
<keyword evidence="1" id="KW-1133">Transmembrane helix</keyword>
<reference evidence="3" key="1">
    <citation type="submission" date="2020-09" db="EMBL/GenBank/DDBJ databases">
        <authorList>
            <person name="Kim M.K."/>
        </authorList>
    </citation>
    <scope>NUCLEOTIDE SEQUENCE</scope>
    <source>
        <strain evidence="3">BT702</strain>
    </source>
</reference>
<keyword evidence="1" id="KW-0812">Transmembrane</keyword>
<keyword evidence="1" id="KW-0472">Membrane</keyword>
<feature type="transmembrane region" description="Helical" evidence="1">
    <location>
        <begin position="116"/>
        <end position="139"/>
    </location>
</feature>
<sequence>MNAIDTIFILILAGYGAHYAFTLGRASSELYKEMMRIGAFAQGRISRIREKRTNGAVKLFPTIVFDVDGTVYEEEVDATTDIEQLKVGQSLQVYYVRESPTVCSWVGPSYFNDKSFYYYAVSFILGTVAFTALKVLFALL</sequence>
<evidence type="ECO:0000256" key="1">
    <source>
        <dbReference type="SAM" id="Phobius"/>
    </source>
</evidence>
<comment type="caution">
    <text evidence="3">The sequence shown here is derived from an EMBL/GenBank/DDBJ whole genome shotgun (WGS) entry which is preliminary data.</text>
</comment>
<evidence type="ECO:0000313" key="4">
    <source>
        <dbReference type="Proteomes" id="UP000598820"/>
    </source>
</evidence>
<protein>
    <recommendedName>
        <fullName evidence="2">DUF3592 domain-containing protein</fullName>
    </recommendedName>
</protein>
<dbReference type="Proteomes" id="UP000598820">
    <property type="component" value="Unassembled WGS sequence"/>
</dbReference>
<gene>
    <name evidence="3" type="ORF">IC229_13585</name>
</gene>
<dbReference type="InterPro" id="IPR021994">
    <property type="entry name" value="DUF3592"/>
</dbReference>
<feature type="domain" description="DUF3592" evidence="2">
    <location>
        <begin position="42"/>
        <end position="101"/>
    </location>
</feature>